<protein>
    <submittedName>
        <fullName evidence="1">Uncharacterized protein</fullName>
    </submittedName>
</protein>
<comment type="caution">
    <text evidence="1">The sequence shown here is derived from an EMBL/GenBank/DDBJ whole genome shotgun (WGS) entry which is preliminary data.</text>
</comment>
<name>A0ABW7EZ50_9BURK</name>
<keyword evidence="2" id="KW-1185">Reference proteome</keyword>
<evidence type="ECO:0000313" key="2">
    <source>
        <dbReference type="Proteomes" id="UP001606210"/>
    </source>
</evidence>
<sequence>MNACHAQRDFHDSARGGISARGDGGYLAAWAVIEQQQKSAPRQDGGCRALTLSLRTESITEAVQVHAHTVA</sequence>
<dbReference type="EMBL" id="JBIGHV010000002">
    <property type="protein sequence ID" value="MFG6429651.1"/>
    <property type="molecule type" value="Genomic_DNA"/>
</dbReference>
<dbReference type="Proteomes" id="UP001606210">
    <property type="component" value="Unassembled WGS sequence"/>
</dbReference>
<reference evidence="1 2" key="1">
    <citation type="submission" date="2024-08" db="EMBL/GenBank/DDBJ databases">
        <authorList>
            <person name="Lu H."/>
        </authorList>
    </citation>
    <scope>NUCLEOTIDE SEQUENCE [LARGE SCALE GENOMIC DNA]</scope>
    <source>
        <strain evidence="1 2">LYH14W</strain>
    </source>
</reference>
<dbReference type="RefSeq" id="WP_394477265.1">
    <property type="nucleotide sequence ID" value="NZ_JBIGHV010000002.1"/>
</dbReference>
<gene>
    <name evidence="1" type="ORF">ACG00Y_07000</name>
</gene>
<evidence type="ECO:0000313" key="1">
    <source>
        <dbReference type="EMBL" id="MFG6429651.1"/>
    </source>
</evidence>
<organism evidence="1 2">
    <name type="scientific">Pelomonas parva</name>
    <dbReference type="NCBI Taxonomy" id="3299032"/>
    <lineage>
        <taxon>Bacteria</taxon>
        <taxon>Pseudomonadati</taxon>
        <taxon>Pseudomonadota</taxon>
        <taxon>Betaproteobacteria</taxon>
        <taxon>Burkholderiales</taxon>
        <taxon>Sphaerotilaceae</taxon>
        <taxon>Roseateles</taxon>
    </lineage>
</organism>
<proteinExistence type="predicted"/>
<accession>A0ABW7EZ50</accession>